<keyword evidence="2" id="KW-1185">Reference proteome</keyword>
<reference evidence="1" key="1">
    <citation type="journal article" date="2019" name="bioRxiv">
        <title>The Genome of the Zebra Mussel, Dreissena polymorpha: A Resource for Invasive Species Research.</title>
        <authorList>
            <person name="McCartney M.A."/>
            <person name="Auch B."/>
            <person name="Kono T."/>
            <person name="Mallez S."/>
            <person name="Zhang Y."/>
            <person name="Obille A."/>
            <person name="Becker A."/>
            <person name="Abrahante J.E."/>
            <person name="Garbe J."/>
            <person name="Badalamenti J.P."/>
            <person name="Herman A."/>
            <person name="Mangelson H."/>
            <person name="Liachko I."/>
            <person name="Sullivan S."/>
            <person name="Sone E.D."/>
            <person name="Koren S."/>
            <person name="Silverstein K.A.T."/>
            <person name="Beckman K.B."/>
            <person name="Gohl D.M."/>
        </authorList>
    </citation>
    <scope>NUCLEOTIDE SEQUENCE</scope>
    <source>
        <strain evidence="1">Duluth1</strain>
        <tissue evidence="1">Whole animal</tissue>
    </source>
</reference>
<comment type="caution">
    <text evidence="1">The sequence shown here is derived from an EMBL/GenBank/DDBJ whole genome shotgun (WGS) entry which is preliminary data.</text>
</comment>
<proteinExistence type="predicted"/>
<gene>
    <name evidence="1" type="ORF">DPMN_005683</name>
</gene>
<name>A0A9D4MTZ6_DREPO</name>
<dbReference type="EMBL" id="JAIWYP010000001">
    <property type="protein sequence ID" value="KAH3881756.1"/>
    <property type="molecule type" value="Genomic_DNA"/>
</dbReference>
<dbReference type="AlphaFoldDB" id="A0A9D4MTZ6"/>
<reference evidence="1" key="2">
    <citation type="submission" date="2020-11" db="EMBL/GenBank/DDBJ databases">
        <authorList>
            <person name="McCartney M.A."/>
            <person name="Auch B."/>
            <person name="Kono T."/>
            <person name="Mallez S."/>
            <person name="Becker A."/>
            <person name="Gohl D.M."/>
            <person name="Silverstein K.A.T."/>
            <person name="Koren S."/>
            <person name="Bechman K.B."/>
            <person name="Herman A."/>
            <person name="Abrahante J.E."/>
            <person name="Garbe J."/>
        </authorList>
    </citation>
    <scope>NUCLEOTIDE SEQUENCE</scope>
    <source>
        <strain evidence="1">Duluth1</strain>
        <tissue evidence="1">Whole animal</tissue>
    </source>
</reference>
<organism evidence="1 2">
    <name type="scientific">Dreissena polymorpha</name>
    <name type="common">Zebra mussel</name>
    <name type="synonym">Mytilus polymorpha</name>
    <dbReference type="NCBI Taxonomy" id="45954"/>
    <lineage>
        <taxon>Eukaryota</taxon>
        <taxon>Metazoa</taxon>
        <taxon>Spiralia</taxon>
        <taxon>Lophotrochozoa</taxon>
        <taxon>Mollusca</taxon>
        <taxon>Bivalvia</taxon>
        <taxon>Autobranchia</taxon>
        <taxon>Heteroconchia</taxon>
        <taxon>Euheterodonta</taxon>
        <taxon>Imparidentia</taxon>
        <taxon>Neoheterodontei</taxon>
        <taxon>Myida</taxon>
        <taxon>Dreissenoidea</taxon>
        <taxon>Dreissenidae</taxon>
        <taxon>Dreissena</taxon>
    </lineage>
</organism>
<dbReference type="Proteomes" id="UP000828390">
    <property type="component" value="Unassembled WGS sequence"/>
</dbReference>
<evidence type="ECO:0000313" key="2">
    <source>
        <dbReference type="Proteomes" id="UP000828390"/>
    </source>
</evidence>
<evidence type="ECO:0000313" key="1">
    <source>
        <dbReference type="EMBL" id="KAH3881756.1"/>
    </source>
</evidence>
<accession>A0A9D4MTZ6</accession>
<sequence>MEEHINIISDIVDEKLKAFLAEPKNSLLHDMERIVEKIIKALVVHRQKLIRLADESELCWRFVSKYESNPLASDSEDEKRMYSTEALANKKLKAER</sequence>
<protein>
    <submittedName>
        <fullName evidence="1">Uncharacterized protein</fullName>
    </submittedName>
</protein>